<keyword evidence="16" id="KW-0378">Hydrolase</keyword>
<reference evidence="16 17" key="1">
    <citation type="submission" date="2014-06" db="EMBL/GenBank/DDBJ databases">
        <title>Draft genome sequence of Bacillus manliponensis JCM 15802 (MCCC 1A00708).</title>
        <authorList>
            <person name="Lai Q."/>
            <person name="Liu Y."/>
            <person name="Shao Z."/>
        </authorList>
    </citation>
    <scope>NUCLEOTIDE SEQUENCE [LARGE SCALE GENOMIC DNA]</scope>
    <source>
        <strain evidence="16 17">JCM 15802</strain>
    </source>
</reference>
<keyword evidence="4 13" id="KW-0138">CF(0)</keyword>
<evidence type="ECO:0000256" key="4">
    <source>
        <dbReference type="ARBA" id="ARBA00022547"/>
    </source>
</evidence>
<dbReference type="GO" id="GO:0012505">
    <property type="term" value="C:endomembrane system"/>
    <property type="evidence" value="ECO:0007669"/>
    <property type="project" value="UniProtKB-SubCell"/>
</dbReference>
<evidence type="ECO:0000256" key="10">
    <source>
        <dbReference type="ARBA" id="ARBA00023310"/>
    </source>
</evidence>
<dbReference type="GO" id="GO:0046933">
    <property type="term" value="F:proton-transporting ATP synthase activity, rotational mechanism"/>
    <property type="evidence" value="ECO:0007669"/>
    <property type="project" value="UniProtKB-UniRule"/>
</dbReference>
<dbReference type="GO" id="GO:0046961">
    <property type="term" value="F:proton-transporting ATPase activity, rotational mechanism"/>
    <property type="evidence" value="ECO:0007669"/>
    <property type="project" value="TreeGrafter"/>
</dbReference>
<gene>
    <name evidence="13" type="primary">atpF</name>
    <name evidence="16" type="ORF">BAMA_01370</name>
</gene>
<evidence type="ECO:0000256" key="1">
    <source>
        <dbReference type="ARBA" id="ARBA00005513"/>
    </source>
</evidence>
<keyword evidence="3 13" id="KW-1003">Cell membrane</keyword>
<keyword evidence="7 13" id="KW-1133">Transmembrane helix</keyword>
<dbReference type="AlphaFoldDB" id="A0A073K4M3"/>
<dbReference type="PANTHER" id="PTHR33445">
    <property type="entry name" value="ATP SYNTHASE SUBUNIT B', CHLOROPLASTIC"/>
    <property type="match status" value="1"/>
</dbReference>
<comment type="subcellular location">
    <subcellularLocation>
        <location evidence="13">Cell membrane</location>
        <topology evidence="13">Single-pass membrane protein</topology>
    </subcellularLocation>
    <subcellularLocation>
        <location evidence="12">Endomembrane system</location>
        <topology evidence="12">Single-pass membrane protein</topology>
    </subcellularLocation>
</comment>
<dbReference type="NCBIfam" id="TIGR01144">
    <property type="entry name" value="ATP_synt_b"/>
    <property type="match status" value="1"/>
</dbReference>
<keyword evidence="9 13" id="KW-0472">Membrane</keyword>
<dbReference type="SUPFAM" id="SSF81573">
    <property type="entry name" value="F1F0 ATP synthase subunit B, membrane domain"/>
    <property type="match status" value="1"/>
</dbReference>
<comment type="subunit">
    <text evidence="13">F-type ATPases have 2 components, F(1) - the catalytic core - and F(0) - the membrane proton channel. F(1) has five subunits: alpha(3), beta(3), gamma(1), delta(1), epsilon(1). F(0) has three main subunits: a(1), b(2) and c(10-14). The alpha and beta chains form an alternating ring which encloses part of the gamma chain. F(1) is attached to F(0) by a central stalk formed by the gamma and epsilon chains, while a peripheral stalk is formed by the delta and b chains.</text>
</comment>
<dbReference type="GO" id="GO:0045259">
    <property type="term" value="C:proton-transporting ATP synthase complex"/>
    <property type="evidence" value="ECO:0007669"/>
    <property type="project" value="UniProtKB-KW"/>
</dbReference>
<keyword evidence="2 13" id="KW-0813">Transport</keyword>
<dbReference type="InterPro" id="IPR002146">
    <property type="entry name" value="ATP_synth_b/b'su_bac/chlpt"/>
</dbReference>
<dbReference type="InterPro" id="IPR050059">
    <property type="entry name" value="ATP_synthase_B_chain"/>
</dbReference>
<organism evidence="16 17">
    <name type="scientific">Bacillus manliponensis</name>
    <dbReference type="NCBI Taxonomy" id="574376"/>
    <lineage>
        <taxon>Bacteria</taxon>
        <taxon>Bacillati</taxon>
        <taxon>Bacillota</taxon>
        <taxon>Bacilli</taxon>
        <taxon>Bacillales</taxon>
        <taxon>Bacillaceae</taxon>
        <taxon>Bacillus</taxon>
        <taxon>Bacillus cereus group</taxon>
    </lineage>
</organism>
<name>A0A073K4M3_9BACI</name>
<evidence type="ECO:0000256" key="14">
    <source>
        <dbReference type="RuleBase" id="RU003848"/>
    </source>
</evidence>
<dbReference type="HAMAP" id="MF_01398">
    <property type="entry name" value="ATP_synth_b_bprime"/>
    <property type="match status" value="1"/>
</dbReference>
<comment type="similarity">
    <text evidence="1 13 14">Belongs to the ATPase B chain family.</text>
</comment>
<dbReference type="Gene3D" id="6.10.250.1580">
    <property type="match status" value="1"/>
</dbReference>
<evidence type="ECO:0000256" key="7">
    <source>
        <dbReference type="ARBA" id="ARBA00022989"/>
    </source>
</evidence>
<evidence type="ECO:0000256" key="6">
    <source>
        <dbReference type="ARBA" id="ARBA00022781"/>
    </source>
</evidence>
<keyword evidence="8 13" id="KW-0406">Ion transport</keyword>
<keyword evidence="15" id="KW-0175">Coiled coil</keyword>
<comment type="function">
    <text evidence="13">Component of the F(0) channel, it forms part of the peripheral stalk, linking F(1) to F(0).</text>
</comment>
<evidence type="ECO:0000256" key="13">
    <source>
        <dbReference type="HAMAP-Rule" id="MF_01398"/>
    </source>
</evidence>
<sequence>MQTLVLGAGAGMPFGTVLYTIFIFLILLMLLRKYAWGPLMGMMKEREEHISSEIDAAEKNHVESKKLVEEQREMLQQSRVEAKELIERAKKQAEEQREGIVAAAKQEAESIKESAVQEIQREKEQAIAMLQEQVASLSVQIASKVIEKELTEEDQVKLIREYIKEVGEAR</sequence>
<comment type="caution">
    <text evidence="16">The sequence shown here is derived from an EMBL/GenBank/DDBJ whole genome shotgun (WGS) entry which is preliminary data.</text>
</comment>
<dbReference type="PANTHER" id="PTHR33445:SF1">
    <property type="entry name" value="ATP SYNTHASE SUBUNIT B"/>
    <property type="match status" value="1"/>
</dbReference>
<dbReference type="eggNOG" id="COG0711">
    <property type="taxonomic scope" value="Bacteria"/>
</dbReference>
<evidence type="ECO:0000256" key="8">
    <source>
        <dbReference type="ARBA" id="ARBA00023065"/>
    </source>
</evidence>
<accession>A0A073K4M3</accession>
<proteinExistence type="inferred from homology"/>
<dbReference type="GO" id="GO:0005886">
    <property type="term" value="C:plasma membrane"/>
    <property type="evidence" value="ECO:0007669"/>
    <property type="project" value="UniProtKB-SubCell"/>
</dbReference>
<dbReference type="EMBL" id="JOTN01000001">
    <property type="protein sequence ID" value="KEK21445.1"/>
    <property type="molecule type" value="Genomic_DNA"/>
</dbReference>
<dbReference type="CDD" id="cd06503">
    <property type="entry name" value="ATP-synt_Fo_b"/>
    <property type="match status" value="1"/>
</dbReference>
<dbReference type="STRING" id="574376.BAMA_01370"/>
<protein>
    <recommendedName>
        <fullName evidence="13">ATP synthase subunit b</fullName>
    </recommendedName>
    <alternativeName>
        <fullName evidence="13">ATP synthase F(0) sector subunit b</fullName>
    </alternativeName>
    <alternativeName>
        <fullName evidence="13">ATPase subunit I</fullName>
    </alternativeName>
    <alternativeName>
        <fullName evidence="13">F-type ATPase subunit b</fullName>
        <shortName evidence="13">F-ATPase subunit b</shortName>
    </alternativeName>
</protein>
<keyword evidence="17" id="KW-1185">Reference proteome</keyword>
<feature type="coiled-coil region" evidence="15">
    <location>
        <begin position="54"/>
        <end position="140"/>
    </location>
</feature>
<keyword evidence="10 13" id="KW-0066">ATP synthesis</keyword>
<evidence type="ECO:0000313" key="16">
    <source>
        <dbReference type="EMBL" id="KEK21445.1"/>
    </source>
</evidence>
<dbReference type="RefSeq" id="WP_034635362.1">
    <property type="nucleotide sequence ID" value="NZ_CBCSJC010000002.1"/>
</dbReference>
<evidence type="ECO:0000256" key="12">
    <source>
        <dbReference type="ARBA" id="ARBA00037847"/>
    </source>
</evidence>
<comment type="function">
    <text evidence="11 13">F(1)F(0) ATP synthase produces ATP from ADP in the presence of a proton or sodium gradient. F-type ATPases consist of two structural domains, F(1) containing the extramembraneous catalytic core and F(0) containing the membrane proton channel, linked together by a central stalk and a peripheral stalk. During catalysis, ATP synthesis in the catalytic domain of F(1) is coupled via a rotary mechanism of the central stalk subunits to proton translocation.</text>
</comment>
<evidence type="ECO:0000256" key="9">
    <source>
        <dbReference type="ARBA" id="ARBA00023136"/>
    </source>
</evidence>
<dbReference type="OrthoDB" id="282095at2"/>
<dbReference type="Pfam" id="PF00430">
    <property type="entry name" value="ATP-synt_B"/>
    <property type="match status" value="1"/>
</dbReference>
<feature type="transmembrane region" description="Helical" evidence="13">
    <location>
        <begin position="12"/>
        <end position="31"/>
    </location>
</feature>
<dbReference type="InterPro" id="IPR028987">
    <property type="entry name" value="ATP_synth_B-like_membr_sf"/>
</dbReference>
<keyword evidence="6 13" id="KW-0375">Hydrogen ion transport</keyword>
<dbReference type="Proteomes" id="UP000027822">
    <property type="component" value="Unassembled WGS sequence"/>
</dbReference>
<evidence type="ECO:0000256" key="11">
    <source>
        <dbReference type="ARBA" id="ARBA00025198"/>
    </source>
</evidence>
<evidence type="ECO:0000256" key="2">
    <source>
        <dbReference type="ARBA" id="ARBA00022448"/>
    </source>
</evidence>
<keyword evidence="5 13" id="KW-0812">Transmembrane</keyword>
<evidence type="ECO:0000256" key="15">
    <source>
        <dbReference type="SAM" id="Coils"/>
    </source>
</evidence>
<evidence type="ECO:0000256" key="3">
    <source>
        <dbReference type="ARBA" id="ARBA00022475"/>
    </source>
</evidence>
<evidence type="ECO:0000256" key="5">
    <source>
        <dbReference type="ARBA" id="ARBA00022692"/>
    </source>
</evidence>
<dbReference type="InterPro" id="IPR005864">
    <property type="entry name" value="ATP_synth_F0_bsu_bac"/>
</dbReference>
<evidence type="ECO:0000313" key="17">
    <source>
        <dbReference type="Proteomes" id="UP000027822"/>
    </source>
</evidence>
<dbReference type="GO" id="GO:0016787">
    <property type="term" value="F:hydrolase activity"/>
    <property type="evidence" value="ECO:0007669"/>
    <property type="project" value="UniProtKB-KW"/>
</dbReference>